<evidence type="ECO:0000259" key="1">
    <source>
        <dbReference type="Pfam" id="PF13456"/>
    </source>
</evidence>
<dbReference type="AlphaFoldDB" id="A0AAE0ACZ3"/>
<sequence>MNIDVAFGNDGNSLVGVGVVVRDHYGEVCVAFVLPQVGFFMVADGELFVIREALCLVQQLGLSLDCMETDSTITVKMGNVLKPETYKGKFGLYPEHHLLTRGEYLPTITQILEFGDQIWPDHKQLDLPYE</sequence>
<evidence type="ECO:0000313" key="2">
    <source>
        <dbReference type="EMBL" id="KAK3210940.1"/>
    </source>
</evidence>
<gene>
    <name evidence="2" type="ORF">Dsin_015646</name>
</gene>
<proteinExistence type="predicted"/>
<accession>A0AAE0ACZ3</accession>
<dbReference type="InterPro" id="IPR002156">
    <property type="entry name" value="RNaseH_domain"/>
</dbReference>
<organism evidence="2 3">
    <name type="scientific">Dipteronia sinensis</name>
    <dbReference type="NCBI Taxonomy" id="43782"/>
    <lineage>
        <taxon>Eukaryota</taxon>
        <taxon>Viridiplantae</taxon>
        <taxon>Streptophyta</taxon>
        <taxon>Embryophyta</taxon>
        <taxon>Tracheophyta</taxon>
        <taxon>Spermatophyta</taxon>
        <taxon>Magnoliopsida</taxon>
        <taxon>eudicotyledons</taxon>
        <taxon>Gunneridae</taxon>
        <taxon>Pentapetalae</taxon>
        <taxon>rosids</taxon>
        <taxon>malvids</taxon>
        <taxon>Sapindales</taxon>
        <taxon>Sapindaceae</taxon>
        <taxon>Hippocastanoideae</taxon>
        <taxon>Acereae</taxon>
        <taxon>Dipteronia</taxon>
    </lineage>
</organism>
<feature type="domain" description="RNase H type-1" evidence="1">
    <location>
        <begin position="2"/>
        <end position="77"/>
    </location>
</feature>
<dbReference type="Proteomes" id="UP001281410">
    <property type="component" value="Unassembled WGS sequence"/>
</dbReference>
<protein>
    <recommendedName>
        <fullName evidence="1">RNase H type-1 domain-containing protein</fullName>
    </recommendedName>
</protein>
<dbReference type="EMBL" id="JANJYJ010000005">
    <property type="protein sequence ID" value="KAK3210940.1"/>
    <property type="molecule type" value="Genomic_DNA"/>
</dbReference>
<reference evidence="2" key="1">
    <citation type="journal article" date="2023" name="Plant J.">
        <title>Genome sequences and population genomics provide insights into the demographic history, inbreeding, and mutation load of two 'living fossil' tree species of Dipteronia.</title>
        <authorList>
            <person name="Feng Y."/>
            <person name="Comes H.P."/>
            <person name="Chen J."/>
            <person name="Zhu S."/>
            <person name="Lu R."/>
            <person name="Zhang X."/>
            <person name="Li P."/>
            <person name="Qiu J."/>
            <person name="Olsen K.M."/>
            <person name="Qiu Y."/>
        </authorList>
    </citation>
    <scope>NUCLEOTIDE SEQUENCE</scope>
    <source>
        <strain evidence="2">NBL</strain>
    </source>
</reference>
<dbReference type="GO" id="GO:0004523">
    <property type="term" value="F:RNA-DNA hybrid ribonuclease activity"/>
    <property type="evidence" value="ECO:0007669"/>
    <property type="project" value="InterPro"/>
</dbReference>
<evidence type="ECO:0000313" key="3">
    <source>
        <dbReference type="Proteomes" id="UP001281410"/>
    </source>
</evidence>
<dbReference type="GO" id="GO:0003676">
    <property type="term" value="F:nucleic acid binding"/>
    <property type="evidence" value="ECO:0007669"/>
    <property type="project" value="InterPro"/>
</dbReference>
<dbReference type="Pfam" id="PF13456">
    <property type="entry name" value="RVT_3"/>
    <property type="match status" value="1"/>
</dbReference>
<name>A0AAE0ACZ3_9ROSI</name>
<keyword evidence="3" id="KW-1185">Reference proteome</keyword>
<comment type="caution">
    <text evidence="2">The sequence shown here is derived from an EMBL/GenBank/DDBJ whole genome shotgun (WGS) entry which is preliminary data.</text>
</comment>